<evidence type="ECO:0000313" key="2">
    <source>
        <dbReference type="EMBL" id="RIE16490.1"/>
    </source>
</evidence>
<feature type="transmembrane region" description="Helical" evidence="1">
    <location>
        <begin position="65"/>
        <end position="89"/>
    </location>
</feature>
<organism evidence="2 3">
    <name type="scientific">Candidatus Cryosericum septentrionale</name>
    <dbReference type="NCBI Taxonomy" id="2290913"/>
    <lineage>
        <taxon>Bacteria</taxon>
        <taxon>Pseudomonadati</taxon>
        <taxon>Caldisericota/Cryosericota group</taxon>
        <taxon>Candidatus Cryosericota</taxon>
        <taxon>Candidatus Cryosericia</taxon>
        <taxon>Candidatus Cryosericales</taxon>
        <taxon>Candidatus Cryosericaceae</taxon>
        <taxon>Candidatus Cryosericum</taxon>
    </lineage>
</organism>
<keyword evidence="1" id="KW-1133">Transmembrane helix</keyword>
<dbReference type="OrthoDB" id="9807167at2"/>
<dbReference type="Proteomes" id="UP000266113">
    <property type="component" value="Unassembled WGS sequence"/>
</dbReference>
<dbReference type="InterPro" id="IPR011397">
    <property type="entry name" value="YhfC"/>
</dbReference>
<sequence length="261" mass="28641">MVRTSSIIFMSISLLLSFVLPLVAAVVLHKKLRFAWKAVAVGAVVFLVFQILTRIPLLGYLQQNLWYQAFSLSYPIISLLLIALSAGLFEEIGRYVGFRLFLRKHLDWEGGIAYGIGHGGLESVLLVGTTFLNYFIFSILINAGKAPPQLSKSVISALVDTAPSLFVVGGIERVLAFVVQVGLSLVVLYGIKSRRSTFLLLAIALHTLLDFGAIMFARNTLVGGTFVAETYLAVFAAASLVWILKSKRLFIEKEPLDSEQS</sequence>
<feature type="transmembrane region" description="Helical" evidence="1">
    <location>
        <begin position="223"/>
        <end position="244"/>
    </location>
</feature>
<keyword evidence="1" id="KW-0812">Transmembrane</keyword>
<name>A0A398DNF2_9BACT</name>
<dbReference type="EMBL" id="QXIY01000030">
    <property type="protein sequence ID" value="RIE16490.1"/>
    <property type="molecule type" value="Genomic_DNA"/>
</dbReference>
<dbReference type="RefSeq" id="WP_119086069.1">
    <property type="nucleotide sequence ID" value="NZ_QXIY01000030.1"/>
</dbReference>
<protein>
    <submittedName>
        <fullName evidence="2">DUF2324 domain-containing protein</fullName>
    </submittedName>
</protein>
<evidence type="ECO:0000313" key="3">
    <source>
        <dbReference type="Proteomes" id="UP000266113"/>
    </source>
</evidence>
<gene>
    <name evidence="2" type="ORF">SMC1_07045</name>
</gene>
<keyword evidence="3" id="KW-1185">Reference proteome</keyword>
<feature type="transmembrane region" description="Helical" evidence="1">
    <location>
        <begin position="6"/>
        <end position="27"/>
    </location>
</feature>
<feature type="transmembrane region" description="Helical" evidence="1">
    <location>
        <begin position="124"/>
        <end position="144"/>
    </location>
</feature>
<dbReference type="AlphaFoldDB" id="A0A398DNF2"/>
<comment type="caution">
    <text evidence="2">The sequence shown here is derived from an EMBL/GenBank/DDBJ whole genome shotgun (WGS) entry which is preliminary data.</text>
</comment>
<feature type="transmembrane region" description="Helical" evidence="1">
    <location>
        <begin position="198"/>
        <end position="217"/>
    </location>
</feature>
<feature type="transmembrane region" description="Helical" evidence="1">
    <location>
        <begin position="34"/>
        <end position="53"/>
    </location>
</feature>
<keyword evidence="1" id="KW-0472">Membrane</keyword>
<dbReference type="Pfam" id="PF10086">
    <property type="entry name" value="YhfC"/>
    <property type="match status" value="1"/>
</dbReference>
<accession>A0A398DNF2</accession>
<dbReference type="PIRSF" id="PIRSF033101">
    <property type="entry name" value="UCP033101"/>
    <property type="match status" value="1"/>
</dbReference>
<proteinExistence type="predicted"/>
<feature type="transmembrane region" description="Helical" evidence="1">
    <location>
        <begin position="164"/>
        <end position="191"/>
    </location>
</feature>
<evidence type="ECO:0000256" key="1">
    <source>
        <dbReference type="SAM" id="Phobius"/>
    </source>
</evidence>
<reference evidence="2 3" key="1">
    <citation type="submission" date="2018-09" db="EMBL/GenBank/DDBJ databases">
        <title>Discovery and Ecogenomic Context for Candidatus Cryosericales, a Global Caldiserica Order Active in Thawing Permafrost.</title>
        <authorList>
            <person name="Martinez M.A."/>
            <person name="Woodcroft B.J."/>
            <person name="Ignacio Espinoza J.C."/>
            <person name="Zayed A."/>
            <person name="Singleton C.M."/>
            <person name="Boyd J."/>
            <person name="Li Y.-F."/>
            <person name="Purvine S."/>
            <person name="Maughan H."/>
            <person name="Hodgkins S.B."/>
            <person name="Anderson D."/>
            <person name="Sederholm M."/>
            <person name="Temperton B."/>
            <person name="Saleska S.R."/>
            <person name="Tyson G.W."/>
            <person name="Rich V.I."/>
        </authorList>
    </citation>
    <scope>NUCLEOTIDE SEQUENCE [LARGE SCALE GENOMIC DNA]</scope>
    <source>
        <strain evidence="2 3">SMC1</strain>
    </source>
</reference>